<gene>
    <name evidence="8" type="primary">RPP0_3</name>
    <name evidence="8" type="ORF">PGT21_029776</name>
</gene>
<feature type="region of interest" description="Disordered" evidence="6">
    <location>
        <begin position="499"/>
        <end position="596"/>
    </location>
</feature>
<feature type="compositionally biased region" description="Low complexity" evidence="6">
    <location>
        <begin position="587"/>
        <end position="596"/>
    </location>
</feature>
<evidence type="ECO:0000313" key="8">
    <source>
        <dbReference type="EMBL" id="KAA1087360.1"/>
    </source>
</evidence>
<dbReference type="OrthoDB" id="2505192at2759"/>
<dbReference type="InterPro" id="IPR043141">
    <property type="entry name" value="Ribosomal_uL10-like_sf"/>
</dbReference>
<feature type="region of interest" description="Disordered" evidence="6">
    <location>
        <begin position="796"/>
        <end position="837"/>
    </location>
</feature>
<dbReference type="Gene3D" id="3.30.70.1730">
    <property type="match status" value="1"/>
</dbReference>
<dbReference type="GO" id="GO:0002181">
    <property type="term" value="P:cytoplasmic translation"/>
    <property type="evidence" value="ECO:0007669"/>
    <property type="project" value="TreeGrafter"/>
</dbReference>
<dbReference type="FunFam" id="3.90.105.20:FF:000001">
    <property type="entry name" value="60S acidic ribosomal protein P0"/>
    <property type="match status" value="1"/>
</dbReference>
<evidence type="ECO:0000313" key="9">
    <source>
        <dbReference type="Proteomes" id="UP000324748"/>
    </source>
</evidence>
<keyword evidence="3" id="KW-0687">Ribonucleoprotein</keyword>
<feature type="compositionally biased region" description="Basic and acidic residues" evidence="6">
    <location>
        <begin position="825"/>
        <end position="837"/>
    </location>
</feature>
<dbReference type="GO" id="GO:0022625">
    <property type="term" value="C:cytosolic large ribosomal subunit"/>
    <property type="evidence" value="ECO:0007669"/>
    <property type="project" value="TreeGrafter"/>
</dbReference>
<dbReference type="CDD" id="cd05795">
    <property type="entry name" value="Ribosomal_P0_L10e"/>
    <property type="match status" value="1"/>
</dbReference>
<feature type="compositionally biased region" description="Polar residues" evidence="6">
    <location>
        <begin position="678"/>
        <end position="690"/>
    </location>
</feature>
<dbReference type="InterPro" id="IPR043164">
    <property type="entry name" value="Ribosomal_uL10-like_insert_sf"/>
</dbReference>
<feature type="compositionally biased region" description="Basic and acidic residues" evidence="6">
    <location>
        <begin position="796"/>
        <end position="806"/>
    </location>
</feature>
<dbReference type="InterPro" id="IPR050323">
    <property type="entry name" value="Ribosomal_protein_uL10"/>
</dbReference>
<dbReference type="PANTHER" id="PTHR45699:SF3">
    <property type="entry name" value="LARGE RIBOSOMAL SUBUNIT PROTEIN UL10"/>
    <property type="match status" value="1"/>
</dbReference>
<feature type="compositionally biased region" description="Polar residues" evidence="6">
    <location>
        <begin position="431"/>
        <end position="442"/>
    </location>
</feature>
<dbReference type="Pfam" id="PF17777">
    <property type="entry name" value="RL10P_insert"/>
    <property type="match status" value="1"/>
</dbReference>
<dbReference type="Gene3D" id="3.90.105.20">
    <property type="match status" value="1"/>
</dbReference>
<evidence type="ECO:0000256" key="4">
    <source>
        <dbReference type="ARBA" id="ARBA00035202"/>
    </source>
</evidence>
<comment type="caution">
    <text evidence="8">The sequence shown here is derived from an EMBL/GenBank/DDBJ whole genome shotgun (WGS) entry which is preliminary data.</text>
</comment>
<feature type="region of interest" description="Disordered" evidence="6">
    <location>
        <begin position="646"/>
        <end position="741"/>
    </location>
</feature>
<comment type="similarity">
    <text evidence="1">Belongs to the universal ribosomal protein uL10 family.</text>
</comment>
<accession>A0A5B0NH05</accession>
<feature type="region of interest" description="Disordered" evidence="6">
    <location>
        <begin position="373"/>
        <end position="486"/>
    </location>
</feature>
<evidence type="ECO:0000256" key="5">
    <source>
        <dbReference type="ARBA" id="ARBA00035444"/>
    </source>
</evidence>
<dbReference type="AlphaFoldDB" id="A0A5B0NH05"/>
<evidence type="ECO:0000256" key="3">
    <source>
        <dbReference type="ARBA" id="ARBA00023274"/>
    </source>
</evidence>
<dbReference type="Pfam" id="PF00466">
    <property type="entry name" value="Ribosomal_L10"/>
    <property type="match status" value="1"/>
</dbReference>
<dbReference type="GO" id="GO:0070180">
    <property type="term" value="F:large ribosomal subunit rRNA binding"/>
    <property type="evidence" value="ECO:0007669"/>
    <property type="project" value="TreeGrafter"/>
</dbReference>
<reference evidence="8 9" key="1">
    <citation type="submission" date="2019-05" db="EMBL/GenBank/DDBJ databases">
        <title>Emergence of the Ug99 lineage of the wheat stem rust pathogen through somatic hybridization.</title>
        <authorList>
            <person name="Li F."/>
            <person name="Upadhyaya N.M."/>
            <person name="Sperschneider J."/>
            <person name="Matny O."/>
            <person name="Nguyen-Phuc H."/>
            <person name="Mago R."/>
            <person name="Raley C."/>
            <person name="Miller M.E."/>
            <person name="Silverstein K.A.T."/>
            <person name="Henningsen E."/>
            <person name="Hirsch C.D."/>
            <person name="Visser B."/>
            <person name="Pretorius Z.A."/>
            <person name="Steffenson B.J."/>
            <person name="Schwessinger B."/>
            <person name="Dodds P.N."/>
            <person name="Figueroa M."/>
        </authorList>
    </citation>
    <scope>NUCLEOTIDE SEQUENCE [LARGE SCALE GENOMIC DNA]</scope>
    <source>
        <strain evidence="8">21-0</strain>
    </source>
</reference>
<dbReference type="Proteomes" id="UP000324748">
    <property type="component" value="Unassembled WGS sequence"/>
</dbReference>
<sequence>MGKPREFKEAYFNKLKDLMAQFPSAFIVNVDNVGSNQMHQIRQALRGKGTVLMGKNTMVRRAIRNILSDNPQYERILPLVRGNIGFVFTSGDLKDVRDIITANKVAAPAKAGAFAPLDVYIPAGNTGMEPGKTSFFQALGIPTKIARGTIEIVSDMKIVTAGSRVGASEATLLNLLKISPFTYGMTVVSIYDNGNVFSPTVLDIDEKTLIDQFLSGIKTIAAISLAINYPTVASVPHSLVNSYKNLIAIALTTDYMFEGAQKAKDYLDNPEAFAAAAAPAATASAAAPAAAAAKEPEPEEEEDEDMGLDLFGYKFNFLEQLITLITKLANYHFLPFLSSITLFMLGQLKPGQTRLPLASLDFGDRDLTDGFTDVRDGTHSSISGFGHPRGSTPISVLSSRRSTTSTALSGESPESRRVLPNMSALLDFLDNDNTNPFPQSSTSNRKSAKSASHRSSRSSPQTRPASHPHPKQNSLTPRPRASDLDLPSHFLNTYERANPFRGALPTSSTPFTTHHDDFSEMSSPLNKRHNGPSGLQASIPPLQFSHPTTAAQTSPSPAPPNQASPNPPRQYSPPTDRPASHLPTETPAKVPAKAPSAADRLAAAVMEGAPESHWTFLMERGSSENAAGIRRSKVVEELLQPMRPSISCPGKQAIQIPENIKDSDLPQSLLDETRRTSHLPSQPPLQSTSEPIMGRSRLTRSAGHSSSPNLIRPTPLRPSVAPADVEGPSGTNPSSETEQTEVLDVRVNQLLSHIRSDQLEKANLVAALAEARSEVAALSEEVRLLRIGVQKLGEEKPPQQHVDFRLQPRQRPTVNADPSSHPGRFTKEADKSPGDPPHRIKDLTQHLLGDLALGLTFTRCVDQLLMHPTSVRATHSDPLLSPPRPDFRPDSQIFDPDNLERMFCRLKVWKQLVLRKSSSSFSTHVSPPVDPDPSVLPA</sequence>
<feature type="compositionally biased region" description="Basic residues" evidence="6">
    <location>
        <begin position="446"/>
        <end position="456"/>
    </location>
</feature>
<name>A0A5B0NH05_PUCGR</name>
<keyword evidence="2 8" id="KW-0689">Ribosomal protein</keyword>
<protein>
    <recommendedName>
        <fullName evidence="4">Large ribosomal subunit protein uL10</fullName>
    </recommendedName>
    <alternativeName>
        <fullName evidence="5">60S acidic ribosomal protein P0</fullName>
    </alternativeName>
</protein>
<dbReference type="SUPFAM" id="SSF160369">
    <property type="entry name" value="Ribosomal protein L10-like"/>
    <property type="match status" value="1"/>
</dbReference>
<dbReference type="InterPro" id="IPR001790">
    <property type="entry name" value="Ribosomal_uL10"/>
</dbReference>
<proteinExistence type="inferred from homology"/>
<organism evidence="8 9">
    <name type="scientific">Puccinia graminis f. sp. tritici</name>
    <dbReference type="NCBI Taxonomy" id="56615"/>
    <lineage>
        <taxon>Eukaryota</taxon>
        <taxon>Fungi</taxon>
        <taxon>Dikarya</taxon>
        <taxon>Basidiomycota</taxon>
        <taxon>Pucciniomycotina</taxon>
        <taxon>Pucciniomycetes</taxon>
        <taxon>Pucciniales</taxon>
        <taxon>Pucciniaceae</taxon>
        <taxon>Puccinia</taxon>
    </lineage>
</organism>
<dbReference type="GO" id="GO:0000027">
    <property type="term" value="P:ribosomal large subunit assembly"/>
    <property type="evidence" value="ECO:0007669"/>
    <property type="project" value="TreeGrafter"/>
</dbReference>
<evidence type="ECO:0000256" key="2">
    <source>
        <dbReference type="ARBA" id="ARBA00022980"/>
    </source>
</evidence>
<feature type="compositionally biased region" description="Low complexity" evidence="6">
    <location>
        <begin position="395"/>
        <end position="409"/>
    </location>
</feature>
<evidence type="ECO:0000256" key="6">
    <source>
        <dbReference type="SAM" id="MobiDB-lite"/>
    </source>
</evidence>
<dbReference type="Pfam" id="PF00428">
    <property type="entry name" value="Ribosomal_60s"/>
    <property type="match status" value="1"/>
</dbReference>
<feature type="domain" description="Large ribosomal subunit protein uL10-like insertion" evidence="7">
    <location>
        <begin position="109"/>
        <end position="178"/>
    </location>
</feature>
<dbReference type="EMBL" id="VSWC01000105">
    <property type="protein sequence ID" value="KAA1087360.1"/>
    <property type="molecule type" value="Genomic_DNA"/>
</dbReference>
<keyword evidence="9" id="KW-1185">Reference proteome</keyword>
<evidence type="ECO:0000259" key="7">
    <source>
        <dbReference type="Pfam" id="PF17777"/>
    </source>
</evidence>
<dbReference type="GO" id="GO:0003735">
    <property type="term" value="F:structural constituent of ribosome"/>
    <property type="evidence" value="ECO:0007669"/>
    <property type="project" value="TreeGrafter"/>
</dbReference>
<evidence type="ECO:0000256" key="1">
    <source>
        <dbReference type="ARBA" id="ARBA00008889"/>
    </source>
</evidence>
<feature type="compositionally biased region" description="Pro residues" evidence="6">
    <location>
        <begin position="556"/>
        <end position="571"/>
    </location>
</feature>
<dbReference type="InterPro" id="IPR040637">
    <property type="entry name" value="Ribosomal_uL10-like_insert"/>
</dbReference>
<dbReference type="PANTHER" id="PTHR45699">
    <property type="entry name" value="60S ACIDIC RIBOSOMAL PROTEIN P0"/>
    <property type="match status" value="1"/>
</dbReference>